<evidence type="ECO:0000313" key="7">
    <source>
        <dbReference type="EMBL" id="PIU34213.1"/>
    </source>
</evidence>
<proteinExistence type="inferred from homology"/>
<comment type="similarity">
    <text evidence="1 4">Belongs to the IF-1 family.</text>
</comment>
<dbReference type="FunFam" id="2.40.50.140:FF:000002">
    <property type="entry name" value="Translation initiation factor IF-1"/>
    <property type="match status" value="1"/>
</dbReference>
<dbReference type="GO" id="GO:0043022">
    <property type="term" value="F:ribosome binding"/>
    <property type="evidence" value="ECO:0007669"/>
    <property type="project" value="UniProtKB-UniRule"/>
</dbReference>
<dbReference type="Gene3D" id="2.40.50.140">
    <property type="entry name" value="Nucleic acid-binding proteins"/>
    <property type="match status" value="1"/>
</dbReference>
<comment type="function">
    <text evidence="4">One of the essential components for the initiation of protein synthesis. Stabilizes the binding of IF-2 and IF-3 on the 30S subunit to which N-formylmethionyl-tRNA(fMet) subsequently binds. Helps modulate mRNA selection, yielding the 30S pre-initiation complex (PIC). Upon addition of the 50S ribosomal subunit IF-1, IF-2 and IF-3 are released leaving the mature 70S translation initiation complex.</text>
</comment>
<dbReference type="GO" id="GO:0019843">
    <property type="term" value="F:rRNA binding"/>
    <property type="evidence" value="ECO:0007669"/>
    <property type="project" value="UniProtKB-UniRule"/>
</dbReference>
<evidence type="ECO:0000256" key="4">
    <source>
        <dbReference type="HAMAP-Rule" id="MF_00075"/>
    </source>
</evidence>
<dbReference type="SUPFAM" id="SSF50249">
    <property type="entry name" value="Nucleic acid-binding proteins"/>
    <property type="match status" value="1"/>
</dbReference>
<dbReference type="PROSITE" id="PS50832">
    <property type="entry name" value="S1_IF1_TYPE"/>
    <property type="match status" value="1"/>
</dbReference>
<dbReference type="Pfam" id="PF01176">
    <property type="entry name" value="eIF-1a"/>
    <property type="match status" value="1"/>
</dbReference>
<gene>
    <name evidence="4 7" type="primary">infA</name>
    <name evidence="7" type="ORF">COT03_02350</name>
</gene>
<dbReference type="GO" id="GO:0005829">
    <property type="term" value="C:cytosol"/>
    <property type="evidence" value="ECO:0007669"/>
    <property type="project" value="TreeGrafter"/>
</dbReference>
<dbReference type="InterPro" id="IPR004368">
    <property type="entry name" value="TIF_IF1"/>
</dbReference>
<dbReference type="EMBL" id="PEWZ01000115">
    <property type="protein sequence ID" value="PIU34213.1"/>
    <property type="molecule type" value="Genomic_DNA"/>
</dbReference>
<feature type="domain" description="S1-like" evidence="6">
    <location>
        <begin position="1"/>
        <end position="72"/>
    </location>
</feature>
<name>A0A2M6YQY5_9BACT</name>
<reference evidence="8" key="1">
    <citation type="submission" date="2017-09" db="EMBL/GenBank/DDBJ databases">
        <title>Depth-based differentiation of microbial function through sediment-hosted aquifers and enrichment of novel symbionts in the deep terrestrial subsurface.</title>
        <authorList>
            <person name="Probst A.J."/>
            <person name="Ladd B."/>
            <person name="Jarett J.K."/>
            <person name="Geller-Mcgrath D.E."/>
            <person name="Sieber C.M.K."/>
            <person name="Emerson J.B."/>
            <person name="Anantharaman K."/>
            <person name="Thomas B.C."/>
            <person name="Malmstrom R."/>
            <person name="Stieglmeier M."/>
            <person name="Klingl A."/>
            <person name="Woyke T."/>
            <person name="Ryan C.M."/>
            <person name="Banfield J.F."/>
        </authorList>
    </citation>
    <scope>NUCLEOTIDE SEQUENCE [LARGE SCALE GENOMIC DNA]</scope>
</reference>
<keyword evidence="3 4" id="KW-0648">Protein biosynthesis</keyword>
<sequence>MLKKDEVEVEGVVLENLPNATFKVQLDNSKQCFGTLSGKMRMHHIRILPGDKVRLVITPYDEARGRIVYRIK</sequence>
<dbReference type="AlphaFoldDB" id="A0A2M6YQY5"/>
<dbReference type="SMART" id="SM00316">
    <property type="entry name" value="S1"/>
    <property type="match status" value="1"/>
</dbReference>
<evidence type="ECO:0000259" key="6">
    <source>
        <dbReference type="PROSITE" id="PS50832"/>
    </source>
</evidence>
<evidence type="ECO:0000256" key="5">
    <source>
        <dbReference type="NCBIfam" id="TIGR00008"/>
    </source>
</evidence>
<dbReference type="InterPro" id="IPR006196">
    <property type="entry name" value="RNA-binding_domain_S1_IF1"/>
</dbReference>
<organism evidence="7 8">
    <name type="scientific">Candidatus Shapirobacteria bacterium CG07_land_8_20_14_0_80_39_18</name>
    <dbReference type="NCBI Taxonomy" id="1974882"/>
    <lineage>
        <taxon>Bacteria</taxon>
        <taxon>Candidatus Shapironibacteriota</taxon>
    </lineage>
</organism>
<dbReference type="PANTHER" id="PTHR33370:SF1">
    <property type="entry name" value="TRANSLATION INITIATION FACTOR IF-1, CHLOROPLASTIC"/>
    <property type="match status" value="1"/>
</dbReference>
<comment type="caution">
    <text evidence="7">The sequence shown here is derived from an EMBL/GenBank/DDBJ whole genome shotgun (WGS) entry which is preliminary data.</text>
</comment>
<dbReference type="HAMAP" id="MF_00075">
    <property type="entry name" value="IF_1"/>
    <property type="match status" value="1"/>
</dbReference>
<keyword evidence="4" id="KW-0963">Cytoplasm</keyword>
<dbReference type="InterPro" id="IPR003029">
    <property type="entry name" value="S1_domain"/>
</dbReference>
<dbReference type="InterPro" id="IPR012340">
    <property type="entry name" value="NA-bd_OB-fold"/>
</dbReference>
<dbReference type="Proteomes" id="UP000229502">
    <property type="component" value="Unassembled WGS sequence"/>
</dbReference>
<evidence type="ECO:0000256" key="3">
    <source>
        <dbReference type="ARBA" id="ARBA00022917"/>
    </source>
</evidence>
<accession>A0A2M6YQY5</accession>
<evidence type="ECO:0000256" key="1">
    <source>
        <dbReference type="ARBA" id="ARBA00010939"/>
    </source>
</evidence>
<comment type="subunit">
    <text evidence="4">Component of the 30S ribosomal translation pre-initiation complex which assembles on the 30S ribosome in the order IF-2 and IF-3, IF-1 and N-formylmethionyl-tRNA(fMet); mRNA recruitment can occur at any time during PIC assembly.</text>
</comment>
<evidence type="ECO:0000256" key="2">
    <source>
        <dbReference type="ARBA" id="ARBA00022540"/>
    </source>
</evidence>
<keyword evidence="4" id="KW-0694">RNA-binding</keyword>
<dbReference type="NCBIfam" id="TIGR00008">
    <property type="entry name" value="infA"/>
    <property type="match status" value="1"/>
</dbReference>
<keyword evidence="4" id="KW-0699">rRNA-binding</keyword>
<protein>
    <recommendedName>
        <fullName evidence="4 5">Translation initiation factor IF-1</fullName>
    </recommendedName>
</protein>
<comment type="subcellular location">
    <subcellularLocation>
        <location evidence="4">Cytoplasm</location>
    </subcellularLocation>
</comment>
<dbReference type="PANTHER" id="PTHR33370">
    <property type="entry name" value="TRANSLATION INITIATION FACTOR IF-1, CHLOROPLASTIC"/>
    <property type="match status" value="1"/>
</dbReference>
<evidence type="ECO:0000313" key="8">
    <source>
        <dbReference type="Proteomes" id="UP000229502"/>
    </source>
</evidence>
<dbReference type="GO" id="GO:0003743">
    <property type="term" value="F:translation initiation factor activity"/>
    <property type="evidence" value="ECO:0007669"/>
    <property type="project" value="UniProtKB-UniRule"/>
</dbReference>
<keyword evidence="2 4" id="KW-0396">Initiation factor</keyword>